<evidence type="ECO:0000313" key="15">
    <source>
        <dbReference type="Proteomes" id="UP001372834"/>
    </source>
</evidence>
<feature type="transmembrane region" description="Helical" evidence="12">
    <location>
        <begin position="129"/>
        <end position="154"/>
    </location>
</feature>
<evidence type="ECO:0000313" key="14">
    <source>
        <dbReference type="EMBL" id="KAK6625288.1"/>
    </source>
</evidence>
<comment type="function">
    <text evidence="10">May be an inorganic phosphate cotransporter.</text>
</comment>
<keyword evidence="9" id="KW-0406">Ion transport</keyword>
<dbReference type="Gene3D" id="1.20.1250.20">
    <property type="entry name" value="MFS general substrate transporter like domains"/>
    <property type="match status" value="2"/>
</dbReference>
<dbReference type="EMBL" id="JAWJWE010000037">
    <property type="protein sequence ID" value="KAK6625288.1"/>
    <property type="molecule type" value="Genomic_DNA"/>
</dbReference>
<comment type="similarity">
    <text evidence="2">Belongs to the major facilitator superfamily. Sodium/anion cotransporter family.</text>
</comment>
<keyword evidence="9" id="KW-0739">Sodium transport</keyword>
<feature type="transmembrane region" description="Helical" evidence="12">
    <location>
        <begin position="35"/>
        <end position="58"/>
    </location>
</feature>
<dbReference type="InterPro" id="IPR050382">
    <property type="entry name" value="MFS_Na/Anion_cotransporter"/>
</dbReference>
<reference evidence="14 15" key="1">
    <citation type="submission" date="2023-10" db="EMBL/GenBank/DDBJ databases">
        <title>Genomes of two closely related lineages of the louse Polyplax serrata with different host specificities.</title>
        <authorList>
            <person name="Martinu J."/>
            <person name="Tarabai H."/>
            <person name="Stefka J."/>
            <person name="Hypsa V."/>
        </authorList>
    </citation>
    <scope>NUCLEOTIDE SEQUENCE [LARGE SCALE GENOMIC DNA]</scope>
    <source>
        <strain evidence="14">HR10_N</strain>
    </source>
</reference>
<dbReference type="InterPro" id="IPR036259">
    <property type="entry name" value="MFS_trans_sf"/>
</dbReference>
<evidence type="ECO:0000256" key="2">
    <source>
        <dbReference type="ARBA" id="ARBA00008586"/>
    </source>
</evidence>
<keyword evidence="4 12" id="KW-0812">Transmembrane</keyword>
<evidence type="ECO:0000256" key="1">
    <source>
        <dbReference type="ARBA" id="ARBA00004141"/>
    </source>
</evidence>
<evidence type="ECO:0000256" key="12">
    <source>
        <dbReference type="SAM" id="Phobius"/>
    </source>
</evidence>
<keyword evidence="6 12" id="KW-1133">Transmembrane helix</keyword>
<feature type="transmembrane region" description="Helical" evidence="12">
    <location>
        <begin position="166"/>
        <end position="189"/>
    </location>
</feature>
<name>A0AAN8P067_POLSC</name>
<dbReference type="PANTHER" id="PTHR11662:SF280">
    <property type="entry name" value="FI21844P1-RELATED"/>
    <property type="match status" value="1"/>
</dbReference>
<organism evidence="14 15">
    <name type="scientific">Polyplax serrata</name>
    <name type="common">Common mouse louse</name>
    <dbReference type="NCBI Taxonomy" id="468196"/>
    <lineage>
        <taxon>Eukaryota</taxon>
        <taxon>Metazoa</taxon>
        <taxon>Ecdysozoa</taxon>
        <taxon>Arthropoda</taxon>
        <taxon>Hexapoda</taxon>
        <taxon>Insecta</taxon>
        <taxon>Pterygota</taxon>
        <taxon>Neoptera</taxon>
        <taxon>Paraneoptera</taxon>
        <taxon>Psocodea</taxon>
        <taxon>Troctomorpha</taxon>
        <taxon>Phthiraptera</taxon>
        <taxon>Anoplura</taxon>
        <taxon>Polyplacidae</taxon>
        <taxon>Polyplax</taxon>
    </lineage>
</organism>
<feature type="transmembrane region" description="Helical" evidence="12">
    <location>
        <begin position="335"/>
        <end position="354"/>
    </location>
</feature>
<proteinExistence type="inferred from homology"/>
<comment type="subcellular location">
    <subcellularLocation>
        <location evidence="1">Membrane</location>
        <topology evidence="1">Multi-pass membrane protein</topology>
    </subcellularLocation>
</comment>
<dbReference type="PROSITE" id="PS50850">
    <property type="entry name" value="MFS"/>
    <property type="match status" value="1"/>
</dbReference>
<keyword evidence="5" id="KW-0769">Symport</keyword>
<feature type="transmembrane region" description="Helical" evidence="12">
    <location>
        <begin position="430"/>
        <end position="449"/>
    </location>
</feature>
<sequence length="481" mass="52939">MDDTKKTSEADKTDGKVDKTVLTSKFGIRHLTVGLLFLGTLVGYASRVILSVTVVAMLKNETGFPSFDWDKQKVEGLVLSSFFWGYAAGQLPCGILIQHYGTRWPLLGAMTISSVCLLLLPVSAVTGDWMATCAIRVLQGFSQGALFPALYSAIAKWTPLQERGRLASIIFTGSHFGTIIAFPAAGFLITGPGGWPSVFYVFGSVGLAWCVLWYFLGYTSPPEHPFISKEEILYIEASLSNRSSDKLKTPWREIFTSIPIWALLVAQSAQNFGFWTLLGEIPTYFDAVMGFNMQNNGLLSTLPYLTMAGLCFTFGRMADLFFEKNLMSVVTSRKLFNTLGFWTPAVALAALGFVNKEQHTLGVVLLVVAVGFNAASYTGFGLVHMDLSPNFASIIMGLCNSASNVFSTVGTLLADSIIRADKTSTSNWQIVFSVTAATFFFGNVFFLLFGKVERQPWNDADYNRQKWEDTRNSLPMLDKKV</sequence>
<protein>
    <recommendedName>
        <fullName evidence="11">Putative inorganic phosphate cotransporter</fullName>
    </recommendedName>
</protein>
<evidence type="ECO:0000256" key="3">
    <source>
        <dbReference type="ARBA" id="ARBA00022448"/>
    </source>
</evidence>
<evidence type="ECO:0000259" key="13">
    <source>
        <dbReference type="PROSITE" id="PS50850"/>
    </source>
</evidence>
<keyword evidence="7" id="KW-0915">Sodium</keyword>
<dbReference type="FunFam" id="1.20.1250.20:FF:000003">
    <property type="entry name" value="Solute carrier family 17 member 3"/>
    <property type="match status" value="1"/>
</dbReference>
<evidence type="ECO:0000256" key="11">
    <source>
        <dbReference type="ARBA" id="ARBA00068450"/>
    </source>
</evidence>
<evidence type="ECO:0000256" key="5">
    <source>
        <dbReference type="ARBA" id="ARBA00022847"/>
    </source>
</evidence>
<keyword evidence="3" id="KW-0813">Transport</keyword>
<dbReference type="SUPFAM" id="SSF103473">
    <property type="entry name" value="MFS general substrate transporter"/>
    <property type="match status" value="1"/>
</dbReference>
<feature type="transmembrane region" description="Helical" evidence="12">
    <location>
        <begin position="78"/>
        <end position="97"/>
    </location>
</feature>
<dbReference type="FunFam" id="1.20.1250.20:FF:000144">
    <property type="entry name" value="Picot, isoform B"/>
    <property type="match status" value="1"/>
</dbReference>
<dbReference type="InterPro" id="IPR011701">
    <property type="entry name" value="MFS"/>
</dbReference>
<gene>
    <name evidence="14" type="ORF">RUM43_005582</name>
</gene>
<dbReference type="GO" id="GO:0006814">
    <property type="term" value="P:sodium ion transport"/>
    <property type="evidence" value="ECO:0007669"/>
    <property type="project" value="UniProtKB-KW"/>
</dbReference>
<dbReference type="AlphaFoldDB" id="A0AAN8P067"/>
<dbReference type="Proteomes" id="UP001372834">
    <property type="component" value="Unassembled WGS sequence"/>
</dbReference>
<evidence type="ECO:0000256" key="7">
    <source>
        <dbReference type="ARBA" id="ARBA00023053"/>
    </source>
</evidence>
<comment type="caution">
    <text evidence="14">The sequence shown here is derived from an EMBL/GenBank/DDBJ whole genome shotgun (WGS) entry which is preliminary data.</text>
</comment>
<accession>A0AAN8P067</accession>
<evidence type="ECO:0000256" key="8">
    <source>
        <dbReference type="ARBA" id="ARBA00023136"/>
    </source>
</evidence>
<feature type="transmembrane region" description="Helical" evidence="12">
    <location>
        <begin position="297"/>
        <end position="315"/>
    </location>
</feature>
<evidence type="ECO:0000256" key="9">
    <source>
        <dbReference type="ARBA" id="ARBA00023201"/>
    </source>
</evidence>
<evidence type="ECO:0000256" key="4">
    <source>
        <dbReference type="ARBA" id="ARBA00022692"/>
    </source>
</evidence>
<evidence type="ECO:0000256" key="6">
    <source>
        <dbReference type="ARBA" id="ARBA00022989"/>
    </source>
</evidence>
<keyword evidence="8 12" id="KW-0472">Membrane</keyword>
<dbReference type="GO" id="GO:0015293">
    <property type="term" value="F:symporter activity"/>
    <property type="evidence" value="ECO:0007669"/>
    <property type="project" value="UniProtKB-KW"/>
</dbReference>
<dbReference type="GO" id="GO:0006820">
    <property type="term" value="P:monoatomic anion transport"/>
    <property type="evidence" value="ECO:0007669"/>
    <property type="project" value="TreeGrafter"/>
</dbReference>
<feature type="transmembrane region" description="Helical" evidence="12">
    <location>
        <begin position="195"/>
        <end position="216"/>
    </location>
</feature>
<dbReference type="InterPro" id="IPR020846">
    <property type="entry name" value="MFS_dom"/>
</dbReference>
<dbReference type="Pfam" id="PF07690">
    <property type="entry name" value="MFS_1"/>
    <property type="match status" value="1"/>
</dbReference>
<feature type="transmembrane region" description="Helical" evidence="12">
    <location>
        <begin position="104"/>
        <end position="123"/>
    </location>
</feature>
<dbReference type="PANTHER" id="PTHR11662">
    <property type="entry name" value="SOLUTE CARRIER FAMILY 17"/>
    <property type="match status" value="1"/>
</dbReference>
<feature type="transmembrane region" description="Helical" evidence="12">
    <location>
        <begin position="360"/>
        <end position="383"/>
    </location>
</feature>
<feature type="domain" description="Major facilitator superfamily (MFS) profile" evidence="13">
    <location>
        <begin position="32"/>
        <end position="454"/>
    </location>
</feature>
<dbReference type="GO" id="GO:0016020">
    <property type="term" value="C:membrane"/>
    <property type="evidence" value="ECO:0007669"/>
    <property type="project" value="UniProtKB-SubCell"/>
</dbReference>
<evidence type="ECO:0000256" key="10">
    <source>
        <dbReference type="ARBA" id="ARBA00054632"/>
    </source>
</evidence>